<reference evidence="2 3" key="1">
    <citation type="submission" date="2017-06" db="EMBL/GenBank/DDBJ databases">
        <title>A platform for efficient transgenesis in Macrostomum lignano, a flatworm model organism for stem cell research.</title>
        <authorList>
            <person name="Berezikov E."/>
        </authorList>
    </citation>
    <scope>NUCLEOTIDE SEQUENCE [LARGE SCALE GENOMIC DNA]</scope>
    <source>
        <strain evidence="2">DV1</strain>
        <tissue evidence="2">Whole organism</tissue>
    </source>
</reference>
<feature type="region of interest" description="Disordered" evidence="1">
    <location>
        <begin position="1"/>
        <end position="29"/>
    </location>
</feature>
<dbReference type="STRING" id="282301.A0A267ELN4"/>
<dbReference type="AlphaFoldDB" id="A0A267ELN4"/>
<gene>
    <name evidence="2" type="ORF">BOX15_Mlig004106g1</name>
</gene>
<dbReference type="Gene3D" id="1.25.40.10">
    <property type="entry name" value="Tetratricopeptide repeat domain"/>
    <property type="match status" value="1"/>
</dbReference>
<feature type="non-terminal residue" evidence="2">
    <location>
        <position position="1"/>
    </location>
</feature>
<dbReference type="CDD" id="cd24142">
    <property type="entry name" value="ACL4-like"/>
    <property type="match status" value="1"/>
</dbReference>
<feature type="region of interest" description="Disordered" evidence="1">
    <location>
        <begin position="329"/>
        <end position="369"/>
    </location>
</feature>
<evidence type="ECO:0000313" key="3">
    <source>
        <dbReference type="Proteomes" id="UP000215902"/>
    </source>
</evidence>
<dbReference type="OrthoDB" id="1914839at2759"/>
<sequence length="369" mass="39143">APPANQLKRAKKAQQRRNRLAKDKLPAASPAKLLDDAEAAAASGDPSTALALTEAAVRSLKPSNLAATDVSLLERAGVRLLELGQPDGALDCLLRCAAAAPDTGHAKFFYLAQLSSGEAALVYLDRGIELLTAASNSSATSTAASASASSSVSQELASAWCARCELFMTDLCDRPDAEAQCEAALAEALARRPDSAEALQQRAGLRLVQQRPEEALADLRLSLNLWLPLRRQAAEAAEVHDDENGAAAADPDECGLTAEQRLRCAEMLLELGELETCVDVLDLLMEEDDEVAQVWLLFGLAYSRQGNASAARYHLQKARALVEPGDPVAGEIDQLLSELPPEGEDDASGAKDAGANDDEELDEEFEEGE</sequence>
<dbReference type="EMBL" id="NIVC01001990">
    <property type="protein sequence ID" value="PAA61874.1"/>
    <property type="molecule type" value="Genomic_DNA"/>
</dbReference>
<feature type="compositionally biased region" description="Acidic residues" evidence="1">
    <location>
        <begin position="355"/>
        <end position="369"/>
    </location>
</feature>
<organism evidence="2 3">
    <name type="scientific">Macrostomum lignano</name>
    <dbReference type="NCBI Taxonomy" id="282301"/>
    <lineage>
        <taxon>Eukaryota</taxon>
        <taxon>Metazoa</taxon>
        <taxon>Spiralia</taxon>
        <taxon>Lophotrochozoa</taxon>
        <taxon>Platyhelminthes</taxon>
        <taxon>Rhabditophora</taxon>
        <taxon>Macrostomorpha</taxon>
        <taxon>Macrostomida</taxon>
        <taxon>Macrostomidae</taxon>
        <taxon>Macrostomum</taxon>
    </lineage>
</organism>
<dbReference type="SUPFAM" id="SSF48452">
    <property type="entry name" value="TPR-like"/>
    <property type="match status" value="2"/>
</dbReference>
<accession>A0A267ELN4</accession>
<evidence type="ECO:0000313" key="2">
    <source>
        <dbReference type="EMBL" id="PAA61874.1"/>
    </source>
</evidence>
<protein>
    <recommendedName>
        <fullName evidence="4">TPR_REGION domain-containing protein</fullName>
    </recommendedName>
</protein>
<comment type="caution">
    <text evidence="2">The sequence shown here is derived from an EMBL/GenBank/DDBJ whole genome shotgun (WGS) entry which is preliminary data.</text>
</comment>
<dbReference type="InterPro" id="IPR011990">
    <property type="entry name" value="TPR-like_helical_dom_sf"/>
</dbReference>
<feature type="compositionally biased region" description="Basic residues" evidence="1">
    <location>
        <begin position="8"/>
        <end position="19"/>
    </location>
</feature>
<proteinExistence type="predicted"/>
<name>A0A267ELN4_9PLAT</name>
<dbReference type="Proteomes" id="UP000215902">
    <property type="component" value="Unassembled WGS sequence"/>
</dbReference>
<evidence type="ECO:0000256" key="1">
    <source>
        <dbReference type="SAM" id="MobiDB-lite"/>
    </source>
</evidence>
<keyword evidence="3" id="KW-1185">Reference proteome</keyword>
<evidence type="ECO:0008006" key="4">
    <source>
        <dbReference type="Google" id="ProtNLM"/>
    </source>
</evidence>